<dbReference type="GO" id="GO:0005783">
    <property type="term" value="C:endoplasmic reticulum"/>
    <property type="evidence" value="ECO:0007669"/>
    <property type="project" value="UniProtKB-SubCell"/>
</dbReference>
<dbReference type="AlphaFoldDB" id="A0A8T0G758"/>
<dbReference type="PANTHER" id="PTHR48182:SF2">
    <property type="entry name" value="PROTEIN SERAC1"/>
    <property type="match status" value="1"/>
</dbReference>
<evidence type="ECO:0000256" key="1">
    <source>
        <dbReference type="ARBA" id="ARBA00004173"/>
    </source>
</evidence>
<dbReference type="GO" id="GO:0016020">
    <property type="term" value="C:membrane"/>
    <property type="evidence" value="ECO:0007669"/>
    <property type="project" value="UniProtKB-SubCell"/>
</dbReference>
<evidence type="ECO:0000259" key="8">
    <source>
        <dbReference type="Pfam" id="PF05057"/>
    </source>
</evidence>
<dbReference type="PANTHER" id="PTHR48182">
    <property type="entry name" value="PROTEIN SERAC1"/>
    <property type="match status" value="1"/>
</dbReference>
<evidence type="ECO:0000256" key="4">
    <source>
        <dbReference type="ARBA" id="ARBA00022824"/>
    </source>
</evidence>
<feature type="region of interest" description="Disordered" evidence="7">
    <location>
        <begin position="1"/>
        <end position="40"/>
    </location>
</feature>
<keyword evidence="4" id="KW-0256">Endoplasmic reticulum</keyword>
<dbReference type="InterPro" id="IPR029058">
    <property type="entry name" value="AB_hydrolase_fold"/>
</dbReference>
<dbReference type="SUPFAM" id="SSF53474">
    <property type="entry name" value="alpha/beta-Hydrolases"/>
    <property type="match status" value="1"/>
</dbReference>
<comment type="caution">
    <text evidence="9">The sequence shown here is derived from an EMBL/GenBank/DDBJ whole genome shotgun (WGS) entry which is preliminary data.</text>
</comment>
<dbReference type="GO" id="GO:0005739">
    <property type="term" value="C:mitochondrion"/>
    <property type="evidence" value="ECO:0007669"/>
    <property type="project" value="UniProtKB-SubCell"/>
</dbReference>
<evidence type="ECO:0000313" key="9">
    <source>
        <dbReference type="EMBL" id="KAG0554317.1"/>
    </source>
</evidence>
<dbReference type="InterPro" id="IPR052374">
    <property type="entry name" value="SERAC1"/>
</dbReference>
<evidence type="ECO:0000256" key="2">
    <source>
        <dbReference type="ARBA" id="ARBA00004240"/>
    </source>
</evidence>
<protein>
    <recommendedName>
        <fullName evidence="8">DUF676 domain-containing protein</fullName>
    </recommendedName>
</protein>
<reference evidence="9" key="1">
    <citation type="submission" date="2020-06" db="EMBL/GenBank/DDBJ databases">
        <title>WGS assembly of Ceratodon purpureus strain R40.</title>
        <authorList>
            <person name="Carey S.B."/>
            <person name="Jenkins J."/>
            <person name="Shu S."/>
            <person name="Lovell J.T."/>
            <person name="Sreedasyam A."/>
            <person name="Maumus F."/>
            <person name="Tiley G.P."/>
            <person name="Fernandez-Pozo N."/>
            <person name="Barry K."/>
            <person name="Chen C."/>
            <person name="Wang M."/>
            <person name="Lipzen A."/>
            <person name="Daum C."/>
            <person name="Saski C.A."/>
            <person name="Payton A.C."/>
            <person name="Mcbreen J.C."/>
            <person name="Conrad R.E."/>
            <person name="Kollar L.M."/>
            <person name="Olsson S."/>
            <person name="Huttunen S."/>
            <person name="Landis J.B."/>
            <person name="Wickett N.J."/>
            <person name="Johnson M.G."/>
            <person name="Rensing S.A."/>
            <person name="Grimwood J."/>
            <person name="Schmutz J."/>
            <person name="Mcdaniel S.F."/>
        </authorList>
    </citation>
    <scope>NUCLEOTIDE SEQUENCE</scope>
    <source>
        <strain evidence="9">R40</strain>
    </source>
</reference>
<evidence type="ECO:0000313" key="10">
    <source>
        <dbReference type="Proteomes" id="UP000822688"/>
    </source>
</evidence>
<evidence type="ECO:0000256" key="7">
    <source>
        <dbReference type="SAM" id="MobiDB-lite"/>
    </source>
</evidence>
<dbReference type="InterPro" id="IPR007751">
    <property type="entry name" value="DUF676_lipase-like"/>
</dbReference>
<comment type="subcellular location">
    <subcellularLocation>
        <location evidence="2">Endoplasmic reticulum</location>
    </subcellularLocation>
    <subcellularLocation>
        <location evidence="3">Membrane</location>
    </subcellularLocation>
    <subcellularLocation>
        <location evidence="1">Mitochondrion</location>
    </subcellularLocation>
</comment>
<dbReference type="Pfam" id="PF05057">
    <property type="entry name" value="DUF676"/>
    <property type="match status" value="1"/>
</dbReference>
<evidence type="ECO:0000256" key="6">
    <source>
        <dbReference type="ARBA" id="ARBA00023136"/>
    </source>
</evidence>
<sequence length="355" mass="38911">MSWMKFGRGRGGNDPPAGEAGNGSVSGTSAGQGVSSSKSVAPKDIKPLISDSVYLLSEPDNGLPNVDVVLIHGLQVGDYKEAYWKTWTVGNNDTECWPMKFLKADFPNARILSVCYDSSALATSKTGRLDLYAAGETLVSALVDDPVNVGRNSCPVVFVCHSLGGLVAKQIVLHASELHRDDPEYKNFLQNIRGFHYYSTPHLGSHLADLAMALPYWKNKSKMVHELEVINDELGRINGRFHSLATTSEYRDKWLFAAVGEKNKTCFGPFNKLVVKETSARDGMGKAFMLIDADHFGVCKPDSTTSSSYISLKRLIQKAVPTTLVSDDENLIRVEESMSSSRAAQVHMPVEQQLH</sequence>
<gene>
    <name evidence="9" type="ORF">KC19_12G081900</name>
</gene>
<dbReference type="EMBL" id="CM026433">
    <property type="protein sequence ID" value="KAG0554317.1"/>
    <property type="molecule type" value="Genomic_DNA"/>
</dbReference>
<feature type="compositionally biased region" description="Polar residues" evidence="7">
    <location>
        <begin position="23"/>
        <end position="39"/>
    </location>
</feature>
<organism evidence="9 10">
    <name type="scientific">Ceratodon purpureus</name>
    <name type="common">Fire moss</name>
    <name type="synonym">Dicranum purpureum</name>
    <dbReference type="NCBI Taxonomy" id="3225"/>
    <lineage>
        <taxon>Eukaryota</taxon>
        <taxon>Viridiplantae</taxon>
        <taxon>Streptophyta</taxon>
        <taxon>Embryophyta</taxon>
        <taxon>Bryophyta</taxon>
        <taxon>Bryophytina</taxon>
        <taxon>Bryopsida</taxon>
        <taxon>Dicranidae</taxon>
        <taxon>Pseudoditrichales</taxon>
        <taxon>Ditrichaceae</taxon>
        <taxon>Ceratodon</taxon>
    </lineage>
</organism>
<name>A0A8T0G758_CERPU</name>
<proteinExistence type="predicted"/>
<evidence type="ECO:0000256" key="3">
    <source>
        <dbReference type="ARBA" id="ARBA00004370"/>
    </source>
</evidence>
<dbReference type="Gene3D" id="3.40.50.1820">
    <property type="entry name" value="alpha/beta hydrolase"/>
    <property type="match status" value="1"/>
</dbReference>
<accession>A0A8T0G758</accession>
<evidence type="ECO:0000256" key="5">
    <source>
        <dbReference type="ARBA" id="ARBA00023128"/>
    </source>
</evidence>
<keyword evidence="5" id="KW-0496">Mitochondrion</keyword>
<keyword evidence="6" id="KW-0472">Membrane</keyword>
<keyword evidence="10" id="KW-1185">Reference proteome</keyword>
<feature type="domain" description="DUF676" evidence="8">
    <location>
        <begin position="68"/>
        <end position="211"/>
    </location>
</feature>
<dbReference type="Proteomes" id="UP000822688">
    <property type="component" value="Chromosome 12"/>
</dbReference>